<feature type="compositionally biased region" description="Basic and acidic residues" evidence="1">
    <location>
        <begin position="419"/>
        <end position="444"/>
    </location>
</feature>
<comment type="caution">
    <text evidence="3">The sequence shown here is derived from an EMBL/GenBank/DDBJ whole genome shotgun (WGS) entry which is preliminary data.</text>
</comment>
<feature type="domain" description="Ams2/SPT21 N-terminal" evidence="2">
    <location>
        <begin position="60"/>
        <end position="96"/>
    </location>
</feature>
<name>A0AAD7DGV7_MYCRO</name>
<feature type="compositionally biased region" description="Basic and acidic residues" evidence="1">
    <location>
        <begin position="519"/>
        <end position="528"/>
    </location>
</feature>
<reference evidence="3" key="1">
    <citation type="submission" date="2023-03" db="EMBL/GenBank/DDBJ databases">
        <title>Massive genome expansion in bonnet fungi (Mycena s.s.) driven by repeated elements and novel gene families across ecological guilds.</title>
        <authorList>
            <consortium name="Lawrence Berkeley National Laboratory"/>
            <person name="Harder C.B."/>
            <person name="Miyauchi S."/>
            <person name="Viragh M."/>
            <person name="Kuo A."/>
            <person name="Thoen E."/>
            <person name="Andreopoulos B."/>
            <person name="Lu D."/>
            <person name="Skrede I."/>
            <person name="Drula E."/>
            <person name="Henrissat B."/>
            <person name="Morin E."/>
            <person name="Kohler A."/>
            <person name="Barry K."/>
            <person name="LaButti K."/>
            <person name="Morin E."/>
            <person name="Salamov A."/>
            <person name="Lipzen A."/>
            <person name="Mereny Z."/>
            <person name="Hegedus B."/>
            <person name="Baldrian P."/>
            <person name="Stursova M."/>
            <person name="Weitz H."/>
            <person name="Taylor A."/>
            <person name="Grigoriev I.V."/>
            <person name="Nagy L.G."/>
            <person name="Martin F."/>
            <person name="Kauserud H."/>
        </authorList>
    </citation>
    <scope>NUCLEOTIDE SEQUENCE</scope>
    <source>
        <strain evidence="3">CBHHK067</strain>
    </source>
</reference>
<dbReference type="PANTHER" id="PTHR39147:SF1">
    <property type="entry name" value="PROTEIN SPT21"/>
    <property type="match status" value="1"/>
</dbReference>
<dbReference type="InterPro" id="IPR057725">
    <property type="entry name" value="Ams2-SPT21_N"/>
</dbReference>
<sequence>MSSSGKLPLRILYSLNGSPQYILARSQGAVPVQYIPSHRTAGASSSRSKAQPTPCYASASLKTCLNTICRSSPEIIQDRTRDFTVYLLDPLETDCAPAQVNISHSLSKPSVPEVPEARVAVALGLMSWGLSTDETDTMSVAGTLKASAMGQEMLEIIFSLRETIPMEKASLPEALRTWGLPTSSSSSHKGRGKRKSRALPMKPLPIPVTEADKLMAAPNYIGPERRPPGRPWRYGPPPGTSENDDVVVVDGPTPSSDNDRRVRDFMALLQAIAPGMERNKALGNVLGLVHGSDGTAVHPPPELEDAMVLFSDLQRAQSFPNHSQPEGPRASSSQHRRKSSSADSDEIVVLNKENVNPTVFRRRAEREAKLLGSVEPAASLPSAPPSNSTSHMQPEASRLTPSNQLTRKRTLSEFMEEQESVREKEKAQKRYYRQPERAMSEESIRQAALENDSKPSRTRTISTTSSPGKEPAVRRPRLTTSASSPVRPPRKKYVVPAWARTETATQPRLSEEAIQQAQLKKEEEDKKKREARRKQTKEEKAGLKEEKCRKHAPTKPAASRISRSASAPVTPPGAKPLLLPPVAASGEFPMFVSVHPVQSPSRAAPCTPPRKRRANTISTPGPSSLFTPASSSCLFTPASGSWETSGVLSLGRSSVSPSSRKASTDKPQPAGNPESDDDLLGQELDSAFDDFDFPPSSLPIASSDIEVDVETGQMPSSGQEYDSDDSEEDDAPPKQHWVGLPPSSPPPQSSPFMGATQMDDDDVDEAPLTTPDADVVSEPEMVDSLNMDTEVTEYSMEELGKLLNIDDLANFFPSTDTDTATLFDQFTNQTLSSDDSSQIMTDWGLDSDAENLNPDFDFTEFWESVKPLVEGPDINQDPGLSEMGSLDNAKLAGDVHALFSGCLV</sequence>
<dbReference type="InterPro" id="IPR042403">
    <property type="entry name" value="Spt21/Ams2"/>
</dbReference>
<dbReference type="PANTHER" id="PTHR39147">
    <property type="entry name" value="PROTEIN SPT21"/>
    <property type="match status" value="1"/>
</dbReference>
<feature type="compositionally biased region" description="Polar residues" evidence="1">
    <location>
        <begin position="615"/>
        <end position="630"/>
    </location>
</feature>
<feature type="compositionally biased region" description="Basic and acidic residues" evidence="1">
    <location>
        <begin position="536"/>
        <end position="548"/>
    </location>
</feature>
<feature type="compositionally biased region" description="Polar residues" evidence="1">
    <location>
        <begin position="502"/>
        <end position="518"/>
    </location>
</feature>
<evidence type="ECO:0000256" key="1">
    <source>
        <dbReference type="SAM" id="MobiDB-lite"/>
    </source>
</evidence>
<feature type="region of interest" description="Disordered" evidence="1">
    <location>
        <begin position="178"/>
        <end position="199"/>
    </location>
</feature>
<dbReference type="Proteomes" id="UP001221757">
    <property type="component" value="Unassembled WGS sequence"/>
</dbReference>
<gene>
    <name evidence="3" type="ORF">B0H17DRAFT_1064495</name>
</gene>
<feature type="compositionally biased region" description="Low complexity" evidence="1">
    <location>
        <begin position="373"/>
        <end position="390"/>
    </location>
</feature>
<feature type="region of interest" description="Disordered" evidence="1">
    <location>
        <begin position="644"/>
        <end position="771"/>
    </location>
</feature>
<dbReference type="EMBL" id="JARKIE010000063">
    <property type="protein sequence ID" value="KAJ7690693.1"/>
    <property type="molecule type" value="Genomic_DNA"/>
</dbReference>
<dbReference type="Pfam" id="PF25823">
    <property type="entry name" value="Ams2-SPT21_N"/>
    <property type="match status" value="1"/>
</dbReference>
<dbReference type="AlphaFoldDB" id="A0AAD7DGV7"/>
<feature type="region of interest" description="Disordered" evidence="1">
    <location>
        <begin position="372"/>
        <end position="576"/>
    </location>
</feature>
<evidence type="ECO:0000313" key="4">
    <source>
        <dbReference type="Proteomes" id="UP001221757"/>
    </source>
</evidence>
<accession>A0AAD7DGV7</accession>
<feature type="compositionally biased region" description="Acidic residues" evidence="1">
    <location>
        <begin position="674"/>
        <end position="692"/>
    </location>
</feature>
<protein>
    <recommendedName>
        <fullName evidence="2">Ams2/SPT21 N-terminal domain-containing protein</fullName>
    </recommendedName>
</protein>
<feature type="compositionally biased region" description="Basic residues" evidence="1">
    <location>
        <begin position="188"/>
        <end position="197"/>
    </location>
</feature>
<feature type="compositionally biased region" description="Low complexity" evidence="1">
    <location>
        <begin position="645"/>
        <end position="660"/>
    </location>
</feature>
<feature type="region of interest" description="Disordered" evidence="1">
    <location>
        <begin position="597"/>
        <end position="630"/>
    </location>
</feature>
<evidence type="ECO:0000259" key="2">
    <source>
        <dbReference type="Pfam" id="PF25823"/>
    </source>
</evidence>
<keyword evidence="4" id="KW-1185">Reference proteome</keyword>
<feature type="compositionally biased region" description="Acidic residues" evidence="1">
    <location>
        <begin position="721"/>
        <end position="730"/>
    </location>
</feature>
<feature type="region of interest" description="Disordered" evidence="1">
    <location>
        <begin position="219"/>
        <end position="259"/>
    </location>
</feature>
<feature type="region of interest" description="Disordered" evidence="1">
    <location>
        <begin position="318"/>
        <end position="349"/>
    </location>
</feature>
<evidence type="ECO:0000313" key="3">
    <source>
        <dbReference type="EMBL" id="KAJ7690693.1"/>
    </source>
</evidence>
<proteinExistence type="predicted"/>
<organism evidence="3 4">
    <name type="scientific">Mycena rosella</name>
    <name type="common">Pink bonnet</name>
    <name type="synonym">Agaricus rosellus</name>
    <dbReference type="NCBI Taxonomy" id="1033263"/>
    <lineage>
        <taxon>Eukaryota</taxon>
        <taxon>Fungi</taxon>
        <taxon>Dikarya</taxon>
        <taxon>Basidiomycota</taxon>
        <taxon>Agaricomycotina</taxon>
        <taxon>Agaricomycetes</taxon>
        <taxon>Agaricomycetidae</taxon>
        <taxon>Agaricales</taxon>
        <taxon>Marasmiineae</taxon>
        <taxon>Mycenaceae</taxon>
        <taxon>Mycena</taxon>
    </lineage>
</organism>
<feature type="compositionally biased region" description="Low complexity" evidence="1">
    <location>
        <begin position="557"/>
        <end position="567"/>
    </location>
</feature>